<evidence type="ECO:0000313" key="2">
    <source>
        <dbReference type="EMBL" id="WVZ04993.1"/>
    </source>
</evidence>
<dbReference type="SUPFAM" id="SSF53098">
    <property type="entry name" value="Ribonuclease H-like"/>
    <property type="match status" value="1"/>
</dbReference>
<dbReference type="Gene3D" id="3.30.420.10">
    <property type="entry name" value="Ribonuclease H-like superfamily/Ribonuclease H"/>
    <property type="match status" value="1"/>
</dbReference>
<dbReference type="InterPro" id="IPR012337">
    <property type="entry name" value="RNaseH-like_sf"/>
</dbReference>
<reference evidence="2 3" key="1">
    <citation type="journal article" date="2023" name="Life. Sci Alliance">
        <title>Evolutionary insights into 3D genome organization and epigenetic landscape of Vigna mungo.</title>
        <authorList>
            <person name="Junaid A."/>
            <person name="Singh B."/>
            <person name="Bhatia S."/>
        </authorList>
    </citation>
    <scope>NUCLEOTIDE SEQUENCE [LARGE SCALE GENOMIC DNA]</scope>
    <source>
        <strain evidence="2">Urdbean</strain>
    </source>
</reference>
<dbReference type="InterPro" id="IPR001584">
    <property type="entry name" value="Integrase_cat-core"/>
</dbReference>
<dbReference type="InterPro" id="IPR050951">
    <property type="entry name" value="Retrovirus_Pol_polyprotein"/>
</dbReference>
<gene>
    <name evidence="2" type="ORF">V8G54_018339</name>
</gene>
<evidence type="ECO:0000313" key="3">
    <source>
        <dbReference type="Proteomes" id="UP001374535"/>
    </source>
</evidence>
<dbReference type="PANTHER" id="PTHR37984:SF5">
    <property type="entry name" value="PROTEIN NYNRIN-LIKE"/>
    <property type="match status" value="1"/>
</dbReference>
<dbReference type="GO" id="GO:0003676">
    <property type="term" value="F:nucleic acid binding"/>
    <property type="evidence" value="ECO:0007669"/>
    <property type="project" value="InterPro"/>
</dbReference>
<protein>
    <recommendedName>
        <fullName evidence="1">Integrase catalytic domain-containing protein</fullName>
    </recommendedName>
</protein>
<name>A0AAQ3NAF3_VIGMU</name>
<sequence length="128" mass="15044">MSLKHPYTTTEVAQSFLDNVFKLHGFPNSITSDRDPTFFSQFWKDLMSFQGVQLQLSSAYHSQINGQFEVVNKCLETFLRDAPHELSRWLPLAKWWYNTNHHTTIKCSPYEVMFGQPTLIYLFYLLGE</sequence>
<accession>A0AAQ3NAF3</accession>
<proteinExistence type="predicted"/>
<dbReference type="InterPro" id="IPR036397">
    <property type="entry name" value="RNaseH_sf"/>
</dbReference>
<organism evidence="2 3">
    <name type="scientific">Vigna mungo</name>
    <name type="common">Black gram</name>
    <name type="synonym">Phaseolus mungo</name>
    <dbReference type="NCBI Taxonomy" id="3915"/>
    <lineage>
        <taxon>Eukaryota</taxon>
        <taxon>Viridiplantae</taxon>
        <taxon>Streptophyta</taxon>
        <taxon>Embryophyta</taxon>
        <taxon>Tracheophyta</taxon>
        <taxon>Spermatophyta</taxon>
        <taxon>Magnoliopsida</taxon>
        <taxon>eudicotyledons</taxon>
        <taxon>Gunneridae</taxon>
        <taxon>Pentapetalae</taxon>
        <taxon>rosids</taxon>
        <taxon>fabids</taxon>
        <taxon>Fabales</taxon>
        <taxon>Fabaceae</taxon>
        <taxon>Papilionoideae</taxon>
        <taxon>50 kb inversion clade</taxon>
        <taxon>NPAAA clade</taxon>
        <taxon>indigoferoid/millettioid clade</taxon>
        <taxon>Phaseoleae</taxon>
        <taxon>Vigna</taxon>
    </lineage>
</organism>
<dbReference type="PANTHER" id="PTHR37984">
    <property type="entry name" value="PROTEIN CBG26694"/>
    <property type="match status" value="1"/>
</dbReference>
<dbReference type="GO" id="GO:0015074">
    <property type="term" value="P:DNA integration"/>
    <property type="evidence" value="ECO:0007669"/>
    <property type="project" value="InterPro"/>
</dbReference>
<dbReference type="Proteomes" id="UP001374535">
    <property type="component" value="Chromosome 6"/>
</dbReference>
<keyword evidence="3" id="KW-1185">Reference proteome</keyword>
<dbReference type="PROSITE" id="PS50994">
    <property type="entry name" value="INTEGRASE"/>
    <property type="match status" value="1"/>
</dbReference>
<dbReference type="AlphaFoldDB" id="A0AAQ3NAF3"/>
<dbReference type="EMBL" id="CP144695">
    <property type="protein sequence ID" value="WVZ04993.1"/>
    <property type="molecule type" value="Genomic_DNA"/>
</dbReference>
<feature type="domain" description="Integrase catalytic" evidence="1">
    <location>
        <begin position="1"/>
        <end position="117"/>
    </location>
</feature>
<evidence type="ECO:0000259" key="1">
    <source>
        <dbReference type="PROSITE" id="PS50994"/>
    </source>
</evidence>